<dbReference type="RefSeq" id="WP_051250327.1">
    <property type="nucleotide sequence ID" value="NZ_JACCBS010000003.1"/>
</dbReference>
<dbReference type="InterPro" id="IPR005616">
    <property type="entry name" value="CcmH/CycL/Ccl2/NrfF_N"/>
</dbReference>
<sequence length="160" mass="18439">MFLRKNFFIMILMLSLMIMLNTTAFAYDVNLFKEITSKMVCLCGCGKQKIYECECQQAESIRNEVKKMLNEGKTEAEILSYYVKRDGQERLAAPTAKGFNFLAWIMPGLGLIAGGLFVNYFIRKKQRSGNVLMQKINDSDKDGLNNLDFKEIEDELKKYL</sequence>
<protein>
    <recommendedName>
        <fullName evidence="6">Cytochrome c-type biogenesis protein</fullName>
    </recommendedName>
</protein>
<proteinExistence type="inferred from homology"/>
<comment type="caution">
    <text evidence="8">The sequence shown here is derived from an EMBL/GenBank/DDBJ whole genome shotgun (WGS) entry which is preliminary data.</text>
</comment>
<feature type="chain" id="PRO_5045012310" description="Cytochrome c-type biogenesis protein" evidence="6">
    <location>
        <begin position="27"/>
        <end position="160"/>
    </location>
</feature>
<evidence type="ECO:0000256" key="6">
    <source>
        <dbReference type="RuleBase" id="RU364112"/>
    </source>
</evidence>
<evidence type="ECO:0000256" key="1">
    <source>
        <dbReference type="ARBA" id="ARBA00010342"/>
    </source>
</evidence>
<dbReference type="CDD" id="cd16378">
    <property type="entry name" value="CcmH_N"/>
    <property type="match status" value="1"/>
</dbReference>
<organism evidence="8 9">
    <name type="scientific">Carboxydothermus ferrireducens DSM 11255</name>
    <dbReference type="NCBI Taxonomy" id="1119529"/>
    <lineage>
        <taxon>Bacteria</taxon>
        <taxon>Bacillati</taxon>
        <taxon>Bacillota</taxon>
        <taxon>Clostridia</taxon>
        <taxon>Thermoanaerobacterales</taxon>
        <taxon>Thermoanaerobacteraceae</taxon>
        <taxon>Carboxydothermus</taxon>
    </lineage>
</organism>
<keyword evidence="5 6" id="KW-0408">Iron</keyword>
<keyword evidence="2 6" id="KW-0349">Heme</keyword>
<comment type="function">
    <text evidence="6">Possible subunit of a heme lyase.</text>
</comment>
<evidence type="ECO:0000256" key="4">
    <source>
        <dbReference type="ARBA" id="ARBA00022729"/>
    </source>
</evidence>
<keyword evidence="6" id="KW-1133">Transmembrane helix</keyword>
<dbReference type="EMBL" id="JACCBS010000003">
    <property type="protein sequence ID" value="NYE58127.1"/>
    <property type="molecule type" value="Genomic_DNA"/>
</dbReference>
<keyword evidence="3 6" id="KW-0479">Metal-binding</keyword>
<reference evidence="8 9" key="1">
    <citation type="submission" date="2020-07" db="EMBL/GenBank/DDBJ databases">
        <title>Genomic Encyclopedia of Type Strains, Phase III (KMG-III): the genomes of soil and plant-associated and newly described type strains.</title>
        <authorList>
            <person name="Whitman W."/>
        </authorList>
    </citation>
    <scope>NUCLEOTIDE SEQUENCE [LARGE SCALE GENOMIC DNA]</scope>
    <source>
        <strain evidence="8 9">DSM 11255</strain>
    </source>
</reference>
<feature type="transmembrane region" description="Helical" evidence="6">
    <location>
        <begin position="101"/>
        <end position="122"/>
    </location>
</feature>
<dbReference type="Proteomes" id="UP000604066">
    <property type="component" value="Unassembled WGS sequence"/>
</dbReference>
<accession>A0ABX2RAC1</accession>
<dbReference type="Pfam" id="PF03918">
    <property type="entry name" value="CcmH"/>
    <property type="match status" value="1"/>
</dbReference>
<evidence type="ECO:0000259" key="7">
    <source>
        <dbReference type="Pfam" id="PF03918"/>
    </source>
</evidence>
<dbReference type="Gene3D" id="1.10.8.640">
    <property type="entry name" value="Cytochrome C biogenesis protein"/>
    <property type="match status" value="1"/>
</dbReference>
<evidence type="ECO:0000256" key="2">
    <source>
        <dbReference type="ARBA" id="ARBA00022617"/>
    </source>
</evidence>
<dbReference type="InterPro" id="IPR038297">
    <property type="entry name" value="CcmH/CycL/NrfF/Ccl2_sf"/>
</dbReference>
<evidence type="ECO:0000313" key="8">
    <source>
        <dbReference type="EMBL" id="NYE58127.1"/>
    </source>
</evidence>
<feature type="domain" description="CcmH/CycL/Ccl2/NrfF N-terminal" evidence="7">
    <location>
        <begin position="30"/>
        <end position="142"/>
    </location>
</feature>
<keyword evidence="4 6" id="KW-0732">Signal</keyword>
<feature type="signal peptide" evidence="6">
    <location>
        <begin position="1"/>
        <end position="26"/>
    </location>
</feature>
<evidence type="ECO:0000256" key="3">
    <source>
        <dbReference type="ARBA" id="ARBA00022723"/>
    </source>
</evidence>
<keyword evidence="9" id="KW-1185">Reference proteome</keyword>
<gene>
    <name evidence="8" type="ORF">HDG70_001878</name>
</gene>
<keyword evidence="6" id="KW-0472">Membrane</keyword>
<keyword evidence="6" id="KW-0812">Transmembrane</keyword>
<name>A0ABX2RAC1_9THEO</name>
<evidence type="ECO:0000313" key="9">
    <source>
        <dbReference type="Proteomes" id="UP000604066"/>
    </source>
</evidence>
<dbReference type="PANTHER" id="PTHR47870">
    <property type="entry name" value="CYTOCHROME C-TYPE BIOGENESIS PROTEIN CCMH"/>
    <property type="match status" value="1"/>
</dbReference>
<dbReference type="PANTHER" id="PTHR47870:SF2">
    <property type="entry name" value="FORMATE-DEPENDENT NITRITE REDUCTASE COMPLEX SUBUNIT NRFF"/>
    <property type="match status" value="1"/>
</dbReference>
<evidence type="ECO:0000256" key="5">
    <source>
        <dbReference type="ARBA" id="ARBA00023004"/>
    </source>
</evidence>
<dbReference type="InterPro" id="IPR051263">
    <property type="entry name" value="C-type_cytochrome_biogenesis"/>
</dbReference>
<comment type="similarity">
    <text evidence="1 6">Belongs to the CcmH/CycL/Ccl2/NrfF family.</text>
</comment>